<accession>A0AAV7UHN6</accession>
<sequence length="113" mass="12380">MGELHLKVKQGQLNLMVWKIPGISKPAADYSCLMAGFGALHSHPIPFRMDKLVRLSFSTVDVLPAQYGCALQHFVLPGRRTSLSHLRLFAEEAAGTGEAVIEFITKEAGLCRS</sequence>
<keyword evidence="2" id="KW-1185">Reference proteome</keyword>
<organism evidence="1 2">
    <name type="scientific">Pleurodeles waltl</name>
    <name type="common">Iberian ribbed newt</name>
    <dbReference type="NCBI Taxonomy" id="8319"/>
    <lineage>
        <taxon>Eukaryota</taxon>
        <taxon>Metazoa</taxon>
        <taxon>Chordata</taxon>
        <taxon>Craniata</taxon>
        <taxon>Vertebrata</taxon>
        <taxon>Euteleostomi</taxon>
        <taxon>Amphibia</taxon>
        <taxon>Batrachia</taxon>
        <taxon>Caudata</taxon>
        <taxon>Salamandroidea</taxon>
        <taxon>Salamandridae</taxon>
        <taxon>Pleurodelinae</taxon>
        <taxon>Pleurodeles</taxon>
    </lineage>
</organism>
<dbReference type="EMBL" id="JANPWB010000005">
    <property type="protein sequence ID" value="KAJ1188236.1"/>
    <property type="molecule type" value="Genomic_DNA"/>
</dbReference>
<reference evidence="1" key="1">
    <citation type="journal article" date="2022" name="bioRxiv">
        <title>Sequencing and chromosome-scale assembly of the giantPleurodeles waltlgenome.</title>
        <authorList>
            <person name="Brown T."/>
            <person name="Elewa A."/>
            <person name="Iarovenko S."/>
            <person name="Subramanian E."/>
            <person name="Araus A.J."/>
            <person name="Petzold A."/>
            <person name="Susuki M."/>
            <person name="Suzuki K.-i.T."/>
            <person name="Hayashi T."/>
            <person name="Toyoda A."/>
            <person name="Oliveira C."/>
            <person name="Osipova E."/>
            <person name="Leigh N.D."/>
            <person name="Simon A."/>
            <person name="Yun M.H."/>
        </authorList>
    </citation>
    <scope>NUCLEOTIDE SEQUENCE</scope>
    <source>
        <strain evidence="1">20211129_DDA</strain>
        <tissue evidence="1">Liver</tissue>
    </source>
</reference>
<dbReference type="AlphaFoldDB" id="A0AAV7UHN6"/>
<proteinExistence type="predicted"/>
<comment type="caution">
    <text evidence="1">The sequence shown here is derived from an EMBL/GenBank/DDBJ whole genome shotgun (WGS) entry which is preliminary data.</text>
</comment>
<evidence type="ECO:0000313" key="2">
    <source>
        <dbReference type="Proteomes" id="UP001066276"/>
    </source>
</evidence>
<name>A0AAV7UHN6_PLEWA</name>
<dbReference type="Proteomes" id="UP001066276">
    <property type="component" value="Chromosome 3_1"/>
</dbReference>
<gene>
    <name evidence="1" type="ORF">NDU88_004999</name>
</gene>
<protein>
    <submittedName>
        <fullName evidence="1">Uncharacterized protein</fullName>
    </submittedName>
</protein>
<evidence type="ECO:0000313" key="1">
    <source>
        <dbReference type="EMBL" id="KAJ1188236.1"/>
    </source>
</evidence>